<evidence type="ECO:0000259" key="1">
    <source>
        <dbReference type="Pfam" id="PF05050"/>
    </source>
</evidence>
<dbReference type="PANTHER" id="PTHR36973:SF4">
    <property type="entry name" value="NODULATION PROTEIN"/>
    <property type="match status" value="1"/>
</dbReference>
<dbReference type="Pfam" id="PF05050">
    <property type="entry name" value="Methyltransf_21"/>
    <property type="match status" value="1"/>
</dbReference>
<dbReference type="Gene3D" id="3.40.50.150">
    <property type="entry name" value="Vaccinia Virus protein VP39"/>
    <property type="match status" value="1"/>
</dbReference>
<dbReference type="InterPro" id="IPR029063">
    <property type="entry name" value="SAM-dependent_MTases_sf"/>
</dbReference>
<dbReference type="SUPFAM" id="SSF53335">
    <property type="entry name" value="S-adenosyl-L-methionine-dependent methyltransferases"/>
    <property type="match status" value="1"/>
</dbReference>
<feature type="domain" description="Methyltransferase FkbM" evidence="1">
    <location>
        <begin position="49"/>
        <end position="207"/>
    </location>
</feature>
<organism evidence="2 3">
    <name type="scientific">Candidatus Nitronereus thalassa</name>
    <dbReference type="NCBI Taxonomy" id="3020898"/>
    <lineage>
        <taxon>Bacteria</taxon>
        <taxon>Pseudomonadati</taxon>
        <taxon>Nitrospirota</taxon>
        <taxon>Nitrospiria</taxon>
        <taxon>Nitrospirales</taxon>
        <taxon>Nitrospiraceae</taxon>
        <taxon>Candidatus Nitronereus</taxon>
    </lineage>
</organism>
<keyword evidence="3" id="KW-1185">Reference proteome</keyword>
<dbReference type="InterPro" id="IPR006342">
    <property type="entry name" value="FkbM_mtfrase"/>
</dbReference>
<evidence type="ECO:0000313" key="2">
    <source>
        <dbReference type="EMBL" id="MDT7041430.1"/>
    </source>
</evidence>
<dbReference type="InterPro" id="IPR053188">
    <property type="entry name" value="FkbM_Methyltransferase"/>
</dbReference>
<keyword evidence="2" id="KW-0489">Methyltransferase</keyword>
<sequence>MYWLVKKLIKGASQRSKRKILNFVLSTEIESHVFHKLRRHGFVPATIIDVGAYQGEWTRNIKSIFPESKVHMIDALAKEDYLRKVQENLPGVSYGIHLLGSETGLEKTFFECETGSSYYEENTNVQKTQTTRKTKTLDEVIAETGFALSPSSLLKIDAQGAELDILKGAKQVLSDVDFVYLEMPIIQYNRNAPDFEAYIHHMASLGYGVFDVSTCQIRQDFLLQVDLLFARQTSPIIQKREQLLGI</sequence>
<reference evidence="2 3" key="1">
    <citation type="journal article" date="2023" name="ISME J.">
        <title>Cultivation and genomic characterization of novel and ubiquitous marine nitrite-oxidizing bacteria from the Nitrospirales.</title>
        <authorList>
            <person name="Mueller A.J."/>
            <person name="Daebeler A."/>
            <person name="Herbold C.W."/>
            <person name="Kirkegaard R.H."/>
            <person name="Daims H."/>
        </authorList>
    </citation>
    <scope>NUCLEOTIDE SEQUENCE [LARGE SCALE GENOMIC DNA]</scope>
    <source>
        <strain evidence="2 3">EB</strain>
    </source>
</reference>
<proteinExistence type="predicted"/>
<name>A0ABU3K4U1_9BACT</name>
<comment type="caution">
    <text evidence="2">The sequence shown here is derived from an EMBL/GenBank/DDBJ whole genome shotgun (WGS) entry which is preliminary data.</text>
</comment>
<gene>
    <name evidence="2" type="ORF">PPG34_03660</name>
</gene>
<dbReference type="Proteomes" id="UP001250932">
    <property type="component" value="Unassembled WGS sequence"/>
</dbReference>
<evidence type="ECO:0000313" key="3">
    <source>
        <dbReference type="Proteomes" id="UP001250932"/>
    </source>
</evidence>
<dbReference type="GO" id="GO:0008168">
    <property type="term" value="F:methyltransferase activity"/>
    <property type="evidence" value="ECO:0007669"/>
    <property type="project" value="UniProtKB-KW"/>
</dbReference>
<protein>
    <submittedName>
        <fullName evidence="2">FkbM family methyltransferase</fullName>
    </submittedName>
</protein>
<dbReference type="RefSeq" id="WP_313831784.1">
    <property type="nucleotide sequence ID" value="NZ_JAQOUE010000001.1"/>
</dbReference>
<keyword evidence="2" id="KW-0808">Transferase</keyword>
<dbReference type="PANTHER" id="PTHR36973">
    <property type="entry name" value="SLL1456 PROTEIN-RELATED"/>
    <property type="match status" value="1"/>
</dbReference>
<accession>A0ABU3K4U1</accession>
<dbReference type="GO" id="GO:0032259">
    <property type="term" value="P:methylation"/>
    <property type="evidence" value="ECO:0007669"/>
    <property type="project" value="UniProtKB-KW"/>
</dbReference>
<dbReference type="EMBL" id="JAQOUE010000001">
    <property type="protein sequence ID" value="MDT7041430.1"/>
    <property type="molecule type" value="Genomic_DNA"/>
</dbReference>
<dbReference type="NCBIfam" id="TIGR01444">
    <property type="entry name" value="fkbM_fam"/>
    <property type="match status" value="1"/>
</dbReference>